<dbReference type="InterPro" id="IPR029063">
    <property type="entry name" value="SAM-dependent_MTases_sf"/>
</dbReference>
<evidence type="ECO:0000256" key="3">
    <source>
        <dbReference type="ARBA" id="ARBA00022603"/>
    </source>
</evidence>
<protein>
    <recommendedName>
        <fullName evidence="6">Ribosomal RNA small subunit methyltransferase H</fullName>
        <ecNumber evidence="6">2.1.1.199</ecNumber>
    </recommendedName>
    <alternativeName>
        <fullName evidence="6">16S rRNA m(4)C1402 methyltransferase</fullName>
    </alternativeName>
    <alternativeName>
        <fullName evidence="6">rRNA (cytosine-N(4)-)-methyltransferase RsmH</fullName>
    </alternativeName>
</protein>
<dbReference type="GO" id="GO:0070475">
    <property type="term" value="P:rRNA base methylation"/>
    <property type="evidence" value="ECO:0007669"/>
    <property type="project" value="UniProtKB-UniRule"/>
</dbReference>
<dbReference type="SUPFAM" id="SSF81799">
    <property type="entry name" value="Putative methyltransferase TM0872, insert domain"/>
    <property type="match status" value="1"/>
</dbReference>
<feature type="binding site" evidence="6">
    <location>
        <position position="106"/>
    </location>
    <ligand>
        <name>S-adenosyl-L-methionine</name>
        <dbReference type="ChEBI" id="CHEBI:59789"/>
    </ligand>
</feature>
<keyword evidence="2 6" id="KW-0698">rRNA processing</keyword>
<evidence type="ECO:0000256" key="1">
    <source>
        <dbReference type="ARBA" id="ARBA00010396"/>
    </source>
</evidence>
<evidence type="ECO:0000256" key="2">
    <source>
        <dbReference type="ARBA" id="ARBA00022552"/>
    </source>
</evidence>
<keyword evidence="6" id="KW-0963">Cytoplasm</keyword>
<comment type="caution">
    <text evidence="7">The sequence shown here is derived from an EMBL/GenBank/DDBJ whole genome shotgun (WGS) entry which is preliminary data.</text>
</comment>
<organism evidence="7 8">
    <name type="scientific">Candidatus Magasanikbacteria bacterium CG10_big_fil_rev_8_21_14_0_10_36_16</name>
    <dbReference type="NCBI Taxonomy" id="1974645"/>
    <lineage>
        <taxon>Bacteria</taxon>
        <taxon>Candidatus Magasanikiibacteriota</taxon>
    </lineage>
</organism>
<evidence type="ECO:0000313" key="7">
    <source>
        <dbReference type="EMBL" id="PIR78029.1"/>
    </source>
</evidence>
<evidence type="ECO:0000256" key="5">
    <source>
        <dbReference type="ARBA" id="ARBA00022691"/>
    </source>
</evidence>
<dbReference type="EMBL" id="PFBU01000074">
    <property type="protein sequence ID" value="PIR78029.1"/>
    <property type="molecule type" value="Genomic_DNA"/>
</dbReference>
<evidence type="ECO:0000256" key="6">
    <source>
        <dbReference type="HAMAP-Rule" id="MF_01007"/>
    </source>
</evidence>
<feature type="binding site" evidence="6">
    <location>
        <position position="99"/>
    </location>
    <ligand>
        <name>S-adenosyl-L-methionine</name>
        <dbReference type="ChEBI" id="CHEBI:59789"/>
    </ligand>
</feature>
<comment type="similarity">
    <text evidence="1 6">Belongs to the methyltransferase superfamily. RsmH family.</text>
</comment>
<comment type="catalytic activity">
    <reaction evidence="6">
        <text>cytidine(1402) in 16S rRNA + S-adenosyl-L-methionine = N(4)-methylcytidine(1402) in 16S rRNA + S-adenosyl-L-homocysteine + H(+)</text>
        <dbReference type="Rhea" id="RHEA:42928"/>
        <dbReference type="Rhea" id="RHEA-COMP:10286"/>
        <dbReference type="Rhea" id="RHEA-COMP:10287"/>
        <dbReference type="ChEBI" id="CHEBI:15378"/>
        <dbReference type="ChEBI" id="CHEBI:57856"/>
        <dbReference type="ChEBI" id="CHEBI:59789"/>
        <dbReference type="ChEBI" id="CHEBI:74506"/>
        <dbReference type="ChEBI" id="CHEBI:82748"/>
        <dbReference type="EC" id="2.1.1.199"/>
    </reaction>
</comment>
<dbReference type="Proteomes" id="UP000230852">
    <property type="component" value="Unassembled WGS sequence"/>
</dbReference>
<evidence type="ECO:0000313" key="8">
    <source>
        <dbReference type="Proteomes" id="UP000230852"/>
    </source>
</evidence>
<dbReference type="Gene3D" id="1.10.150.170">
    <property type="entry name" value="Putative methyltransferase TM0872, insert domain"/>
    <property type="match status" value="1"/>
</dbReference>
<keyword evidence="4 6" id="KW-0808">Transferase</keyword>
<name>A0A2H0TXS8_9BACT</name>
<keyword evidence="5 6" id="KW-0949">S-adenosyl-L-methionine</keyword>
<dbReference type="SUPFAM" id="SSF53335">
    <property type="entry name" value="S-adenosyl-L-methionine-dependent methyltransferases"/>
    <property type="match status" value="1"/>
</dbReference>
<comment type="function">
    <text evidence="6">Specifically methylates the N4 position of cytidine in position 1402 (C1402) of 16S rRNA.</text>
</comment>
<accession>A0A2H0TXS8</accession>
<evidence type="ECO:0000256" key="4">
    <source>
        <dbReference type="ARBA" id="ARBA00022679"/>
    </source>
</evidence>
<dbReference type="InterPro" id="IPR002903">
    <property type="entry name" value="RsmH"/>
</dbReference>
<sequence length="328" mass="37102">MRHVPVLLQEVLETLNLVSGKNVIDCTLGDAGHAEKILELTSPDGKLLGIDADAEAILRTKQFLYKFDKRVVFARDNFENLGNIVKENKFDNVGGILIDLGWSSPQFEERGRGFSFLKIDEPLDMRYDTYLKCLHEAENPPLTPDGKPIYGPCSAAELIDHKTVEELSEIFRKYGEENLSKEIAQAIVEKRQDFSIETVGDLVDIILEVYRKKLKISTQLGQTEQRIPWVGGLHPATKVFQALRIAVNDELGVIERVLPQAVEILQSGGRLVVITFHSIEDSIVKHYFKSQNNKTIKIITKKPVICSEEEREKNPRARSAKLRVVEKL</sequence>
<comment type="subcellular location">
    <subcellularLocation>
        <location evidence="6">Cytoplasm</location>
    </subcellularLocation>
</comment>
<dbReference type="GO" id="GO:0071424">
    <property type="term" value="F:rRNA (cytosine-N4-)-methyltransferase activity"/>
    <property type="evidence" value="ECO:0007669"/>
    <property type="project" value="UniProtKB-UniRule"/>
</dbReference>
<proteinExistence type="inferred from homology"/>
<gene>
    <name evidence="6" type="primary">rsmH</name>
    <name evidence="7" type="ORF">COU28_03860</name>
</gene>
<feature type="binding site" evidence="6">
    <location>
        <position position="51"/>
    </location>
    <ligand>
        <name>S-adenosyl-L-methionine</name>
        <dbReference type="ChEBI" id="CHEBI:59789"/>
    </ligand>
</feature>
<dbReference type="HAMAP" id="MF_01007">
    <property type="entry name" value="16SrRNA_methyltr_H"/>
    <property type="match status" value="1"/>
</dbReference>
<dbReference type="PIRSF" id="PIRSF004486">
    <property type="entry name" value="MraW"/>
    <property type="match status" value="1"/>
</dbReference>
<keyword evidence="3 6" id="KW-0489">Methyltransferase</keyword>
<dbReference type="NCBIfam" id="TIGR00006">
    <property type="entry name" value="16S rRNA (cytosine(1402)-N(4))-methyltransferase RsmH"/>
    <property type="match status" value="1"/>
</dbReference>
<feature type="binding site" evidence="6">
    <location>
        <begin position="31"/>
        <end position="33"/>
    </location>
    <ligand>
        <name>S-adenosyl-L-methionine</name>
        <dbReference type="ChEBI" id="CHEBI:59789"/>
    </ligand>
</feature>
<dbReference type="InterPro" id="IPR023397">
    <property type="entry name" value="SAM-dep_MeTrfase_MraW_recog"/>
</dbReference>
<dbReference type="AlphaFoldDB" id="A0A2H0TXS8"/>
<dbReference type="PANTHER" id="PTHR11265">
    <property type="entry name" value="S-ADENOSYL-METHYLTRANSFERASE MRAW"/>
    <property type="match status" value="1"/>
</dbReference>
<dbReference type="Pfam" id="PF01795">
    <property type="entry name" value="Methyltransf_5"/>
    <property type="match status" value="2"/>
</dbReference>
<reference evidence="8" key="1">
    <citation type="submission" date="2017-09" db="EMBL/GenBank/DDBJ databases">
        <title>Depth-based differentiation of microbial function through sediment-hosted aquifers and enrichment of novel symbionts in the deep terrestrial subsurface.</title>
        <authorList>
            <person name="Probst A.J."/>
            <person name="Ladd B."/>
            <person name="Jarett J.K."/>
            <person name="Geller-Mcgrath D.E."/>
            <person name="Sieber C.M.K."/>
            <person name="Emerson J.B."/>
            <person name="Anantharaman K."/>
            <person name="Thomas B.C."/>
            <person name="Malmstrom R."/>
            <person name="Stieglmeier M."/>
            <person name="Klingl A."/>
            <person name="Woyke T."/>
            <person name="Ryan C.M."/>
            <person name="Banfield J.F."/>
        </authorList>
    </citation>
    <scope>NUCLEOTIDE SEQUENCE [LARGE SCALE GENOMIC DNA]</scope>
</reference>
<dbReference type="Gene3D" id="3.40.50.150">
    <property type="entry name" value="Vaccinia Virus protein VP39"/>
    <property type="match status" value="1"/>
</dbReference>
<feature type="binding site" evidence="6">
    <location>
        <position position="78"/>
    </location>
    <ligand>
        <name>S-adenosyl-L-methionine</name>
        <dbReference type="ChEBI" id="CHEBI:59789"/>
    </ligand>
</feature>
<dbReference type="GO" id="GO:0005737">
    <property type="term" value="C:cytoplasm"/>
    <property type="evidence" value="ECO:0007669"/>
    <property type="project" value="UniProtKB-SubCell"/>
</dbReference>
<dbReference type="EC" id="2.1.1.199" evidence="6"/>
<dbReference type="PANTHER" id="PTHR11265:SF0">
    <property type="entry name" value="12S RRNA N4-METHYLCYTIDINE METHYLTRANSFERASE"/>
    <property type="match status" value="1"/>
</dbReference>